<accession>A0A429Y7R8</accession>
<evidence type="ECO:0000313" key="2">
    <source>
        <dbReference type="EMBL" id="RST77461.1"/>
    </source>
</evidence>
<comment type="caution">
    <text evidence="2">The sequence shown here is derived from an EMBL/GenBank/DDBJ whole genome shotgun (WGS) entry which is preliminary data.</text>
</comment>
<dbReference type="Proteomes" id="UP000287156">
    <property type="component" value="Unassembled WGS sequence"/>
</dbReference>
<dbReference type="AlphaFoldDB" id="A0A429Y7R8"/>
<evidence type="ECO:0008006" key="4">
    <source>
        <dbReference type="Google" id="ProtNLM"/>
    </source>
</evidence>
<organism evidence="2 3">
    <name type="scientific">Siminovitchia acidinfaciens</name>
    <dbReference type="NCBI Taxonomy" id="2321395"/>
    <lineage>
        <taxon>Bacteria</taxon>
        <taxon>Bacillati</taxon>
        <taxon>Bacillota</taxon>
        <taxon>Bacilli</taxon>
        <taxon>Bacillales</taxon>
        <taxon>Bacillaceae</taxon>
        <taxon>Siminovitchia</taxon>
    </lineage>
</organism>
<dbReference type="OrthoDB" id="2390014at2"/>
<name>A0A429Y7R8_9BACI</name>
<keyword evidence="3" id="KW-1185">Reference proteome</keyword>
<reference evidence="2" key="1">
    <citation type="submission" date="2018-12" db="EMBL/GenBank/DDBJ databases">
        <authorList>
            <person name="Sun L."/>
            <person name="Chen Z."/>
        </authorList>
    </citation>
    <scope>NUCLEOTIDE SEQUENCE [LARGE SCALE GENOMIC DNA]</scope>
    <source>
        <strain evidence="2">3-2-2</strain>
    </source>
</reference>
<sequence>MGKTRKMNPYLLLGLGVAGAFLSSKENRDKAMEMVEKVKHKAMDLWGNTSNPDPDLLEKAGRPDPHDLEDAKMVGEGAQYSVDYYNKQVQSTK</sequence>
<feature type="region of interest" description="Disordered" evidence="1">
    <location>
        <begin position="45"/>
        <end position="64"/>
    </location>
</feature>
<dbReference type="EMBL" id="QYTV02000001">
    <property type="protein sequence ID" value="RST77461.1"/>
    <property type="molecule type" value="Genomic_DNA"/>
</dbReference>
<proteinExistence type="predicted"/>
<protein>
    <recommendedName>
        <fullName evidence="4">YtxH domain-containing protein</fullName>
    </recommendedName>
</protein>
<dbReference type="RefSeq" id="WP_126047481.1">
    <property type="nucleotide sequence ID" value="NZ_QYTV02000001.1"/>
</dbReference>
<evidence type="ECO:0000313" key="3">
    <source>
        <dbReference type="Proteomes" id="UP000287156"/>
    </source>
</evidence>
<gene>
    <name evidence="2" type="ORF">D4T97_002965</name>
</gene>
<evidence type="ECO:0000256" key="1">
    <source>
        <dbReference type="SAM" id="MobiDB-lite"/>
    </source>
</evidence>